<dbReference type="EMBL" id="JADOUF010000001">
    <property type="protein sequence ID" value="MBG6138009.1"/>
    <property type="molecule type" value="Genomic_DNA"/>
</dbReference>
<feature type="transmembrane region" description="Helical" evidence="1">
    <location>
        <begin position="434"/>
        <end position="454"/>
    </location>
</feature>
<dbReference type="RefSeq" id="WP_197004812.1">
    <property type="nucleotide sequence ID" value="NZ_BONS01000017.1"/>
</dbReference>
<feature type="transmembrane region" description="Helical" evidence="1">
    <location>
        <begin position="128"/>
        <end position="148"/>
    </location>
</feature>
<comment type="caution">
    <text evidence="2">The sequence shown here is derived from an EMBL/GenBank/DDBJ whole genome shotgun (WGS) entry which is preliminary data.</text>
</comment>
<feature type="transmembrane region" description="Helical" evidence="1">
    <location>
        <begin position="30"/>
        <end position="51"/>
    </location>
</feature>
<dbReference type="Proteomes" id="UP000622552">
    <property type="component" value="Unassembled WGS sequence"/>
</dbReference>
<feature type="transmembrane region" description="Helical" evidence="1">
    <location>
        <begin position="253"/>
        <end position="274"/>
    </location>
</feature>
<reference evidence="2" key="1">
    <citation type="submission" date="2020-11" db="EMBL/GenBank/DDBJ databases">
        <title>Sequencing the genomes of 1000 actinobacteria strains.</title>
        <authorList>
            <person name="Klenk H.-P."/>
        </authorList>
    </citation>
    <scope>NUCLEOTIDE SEQUENCE</scope>
    <source>
        <strain evidence="2">DSM 45356</strain>
    </source>
</reference>
<organism evidence="2 3">
    <name type="scientific">Longispora fulva</name>
    <dbReference type="NCBI Taxonomy" id="619741"/>
    <lineage>
        <taxon>Bacteria</taxon>
        <taxon>Bacillati</taxon>
        <taxon>Actinomycetota</taxon>
        <taxon>Actinomycetes</taxon>
        <taxon>Micromonosporales</taxon>
        <taxon>Micromonosporaceae</taxon>
        <taxon>Longispora</taxon>
    </lineage>
</organism>
<keyword evidence="1" id="KW-1133">Transmembrane helix</keyword>
<proteinExistence type="predicted"/>
<feature type="transmembrane region" description="Helical" evidence="1">
    <location>
        <begin position="180"/>
        <end position="196"/>
    </location>
</feature>
<keyword evidence="1" id="KW-0472">Membrane</keyword>
<protein>
    <submittedName>
        <fullName evidence="2">Uncharacterized protein</fullName>
    </submittedName>
</protein>
<accession>A0A8J7GFN4</accession>
<evidence type="ECO:0000313" key="2">
    <source>
        <dbReference type="EMBL" id="MBG6138009.1"/>
    </source>
</evidence>
<name>A0A8J7GFN4_9ACTN</name>
<feature type="transmembrane region" description="Helical" evidence="1">
    <location>
        <begin position="157"/>
        <end position="174"/>
    </location>
</feature>
<feature type="transmembrane region" description="Helical" evidence="1">
    <location>
        <begin position="391"/>
        <end position="413"/>
    </location>
</feature>
<keyword evidence="3" id="KW-1185">Reference proteome</keyword>
<evidence type="ECO:0000313" key="3">
    <source>
        <dbReference type="Proteomes" id="UP000622552"/>
    </source>
</evidence>
<feature type="transmembrane region" description="Helical" evidence="1">
    <location>
        <begin position="225"/>
        <end position="241"/>
    </location>
</feature>
<keyword evidence="1" id="KW-0812">Transmembrane</keyword>
<gene>
    <name evidence="2" type="ORF">IW245_004203</name>
</gene>
<sequence>MTVDSVDAGTSTGPSDVVRESAAQRLVDRLAGLPTSIVAATVYLLGAGWLMSHLLTHSYRISVNGQRVQARAEWMLLHGARIFTDGASPWVESQLDFPAGVNTFGGGGMLGLSVPLAPLTLLLGPPRAFAVGAALILAATAFAWYWVLSRHIVTSRLAAVLGGAVGGFAPGVVSHAQGDLGLAAGFLVPFIVWRVLTLREGHALRNGVVLGLLCAWQGLIAPEMLTVLAIGFAVFFAAYATQRFSEVRAHAPAVLRGLAVAGVVTLALLAYPLWTQYFGPYRDHPAHTLRFLGSDLVSFVRFSAPSLATHPVGQVHYAQLGTEQNTYWGWPLLTFLAVAAWWLWTPLSRALALASGVLCLLACGATLTVKGESIGIPGPWRLLADLPVLRGVAPTHIALAVTPLFVLLVALAAQRAAEEVADLRRERPGTRLGFLWYGLIAAALLPAAPAPVMVADIHVPAFVSAGVWRSYVPAGRTLAVVPVTGSSDPTDLRWAMSTDLELRIVDAHLAPTIDRARTTTLRGLPVAAADKAAALKSLADGRASVLVMHTDRVMKPGKNEETLWKMTTALVGIEPVWVSGVWVWDLRTVA</sequence>
<evidence type="ECO:0000256" key="1">
    <source>
        <dbReference type="SAM" id="Phobius"/>
    </source>
</evidence>
<dbReference type="AlphaFoldDB" id="A0A8J7GFN4"/>
<feature type="transmembrane region" description="Helical" evidence="1">
    <location>
        <begin position="351"/>
        <end position="371"/>
    </location>
</feature>
<feature type="transmembrane region" description="Helical" evidence="1">
    <location>
        <begin position="327"/>
        <end position="344"/>
    </location>
</feature>